<keyword evidence="1" id="KW-0732">Signal</keyword>
<feature type="chain" id="PRO_5003003632" evidence="1">
    <location>
        <begin position="26"/>
        <end position="77"/>
    </location>
</feature>
<protein>
    <submittedName>
        <fullName evidence="2">Hypothetical secreted peptide</fullName>
    </submittedName>
</protein>
<accession>C9W1J3</accession>
<dbReference type="EMBL" id="EZ406143">
    <property type="protein sequence ID" value="ACX53940.1"/>
    <property type="molecule type" value="mRNA"/>
</dbReference>
<evidence type="ECO:0000313" key="2">
    <source>
        <dbReference type="EMBL" id="ACX53940.1"/>
    </source>
</evidence>
<sequence length="77" mass="8213">MMARLSTARIVFIVAAALLIMECLGTPSSHRRPGSNDRCKNKTCTKQGPHAPTLGCPLGCGCGLDKTLNFPKTGFCF</sequence>
<proteinExistence type="evidence at transcript level"/>
<dbReference type="AlphaFoldDB" id="C9W1J3"/>
<reference evidence="2" key="2">
    <citation type="journal article" date="2013" name="Ticks Tick Borne Dis.">
        <title>Proteome of Rhipicephalus sanguineus tick saliva induced by the secretagogues pilocarpine and dopamine.</title>
        <authorList>
            <person name="Oliveira C.J."/>
            <person name="Anatriello E."/>
            <person name="de Miranda-Santos I.K."/>
            <person name="Francischetti I.M."/>
            <person name="Sa-Nunes A."/>
            <person name="Ferreira B.R."/>
            <person name="Ribeiro J.M."/>
        </authorList>
    </citation>
    <scope>NUCLEOTIDE SEQUENCE</scope>
    <source>
        <tissue evidence="2">Salivary glands</tissue>
    </source>
</reference>
<feature type="signal peptide" evidence="1">
    <location>
        <begin position="1"/>
        <end position="25"/>
    </location>
</feature>
<name>C9W1J3_RHISA</name>
<evidence type="ECO:0000256" key="1">
    <source>
        <dbReference type="SAM" id="SignalP"/>
    </source>
</evidence>
<reference evidence="2" key="1">
    <citation type="journal article" date="2010" name="BMC Genomics">
        <title>An insight into the sialotranscriptome of the brown dog tick, Rhipicephalus sanguineus.</title>
        <authorList>
            <person name="Anatriello E."/>
            <person name="Ribeiro J.M."/>
            <person name="de Miranda-Santos I.K."/>
            <person name="Brandao L.G."/>
            <person name="Anderson J.M."/>
            <person name="Valenzuela J.G."/>
            <person name="Maruyama S.R."/>
            <person name="Silva J.S."/>
            <person name="Ferreira B.R."/>
        </authorList>
    </citation>
    <scope>NUCLEOTIDE SEQUENCE</scope>
    <source>
        <tissue evidence="2">Salivary glands</tissue>
    </source>
</reference>
<organism evidence="2">
    <name type="scientific">Rhipicephalus sanguineus</name>
    <name type="common">Brown dog tick</name>
    <name type="synonym">Ixodes sanguineus</name>
    <dbReference type="NCBI Taxonomy" id="34632"/>
    <lineage>
        <taxon>Eukaryota</taxon>
        <taxon>Metazoa</taxon>
        <taxon>Ecdysozoa</taxon>
        <taxon>Arthropoda</taxon>
        <taxon>Chelicerata</taxon>
        <taxon>Arachnida</taxon>
        <taxon>Acari</taxon>
        <taxon>Parasitiformes</taxon>
        <taxon>Ixodida</taxon>
        <taxon>Ixodoidea</taxon>
        <taxon>Ixodidae</taxon>
        <taxon>Rhipicephalinae</taxon>
        <taxon>Rhipicephalus</taxon>
        <taxon>Rhipicephalus</taxon>
    </lineage>
</organism>